<dbReference type="RefSeq" id="XP_043007819.1">
    <property type="nucleotide sequence ID" value="XM_043155353.1"/>
</dbReference>
<gene>
    <name evidence="1" type="ORF">E1B28_010391</name>
</gene>
<name>A0A9P7RX49_9AGAR</name>
<protein>
    <submittedName>
        <fullName evidence="1">Uncharacterized protein</fullName>
    </submittedName>
</protein>
<dbReference type="EMBL" id="CM032186">
    <property type="protein sequence ID" value="KAG7091349.1"/>
    <property type="molecule type" value="Genomic_DNA"/>
</dbReference>
<proteinExistence type="predicted"/>
<accession>A0A9P7RX49</accession>
<sequence>MQLTLQHTSNSPSLPLVLSTPSGFPGYIQEVEVNASCAALPARLRCLRIWQSPYWEGLYVHACHRHREVGYRPSWRGVATHKHVWQYLHPKFDLKLQPEYGEADIAVDNVQEGFIVSEVKWKSRLAITIPRAKIRSYCFPSHPIRAQVKNKNAP</sequence>
<comment type="caution">
    <text evidence="1">The sequence shown here is derived from an EMBL/GenBank/DDBJ whole genome shotgun (WGS) entry which is preliminary data.</text>
</comment>
<dbReference type="Proteomes" id="UP001049176">
    <property type="component" value="Chromosome 6"/>
</dbReference>
<dbReference type="KEGG" id="more:E1B28_010391"/>
<evidence type="ECO:0000313" key="1">
    <source>
        <dbReference type="EMBL" id="KAG7091349.1"/>
    </source>
</evidence>
<keyword evidence="2" id="KW-1185">Reference proteome</keyword>
<evidence type="ECO:0000313" key="2">
    <source>
        <dbReference type="Proteomes" id="UP001049176"/>
    </source>
</evidence>
<dbReference type="GeneID" id="66079467"/>
<dbReference type="AlphaFoldDB" id="A0A9P7RX49"/>
<reference evidence="1" key="1">
    <citation type="journal article" date="2021" name="Genome Biol. Evol.">
        <title>The assembled and annotated genome of the fairy-ring fungus Marasmius oreades.</title>
        <authorList>
            <person name="Hiltunen M."/>
            <person name="Ament-Velasquez S.L."/>
            <person name="Johannesson H."/>
        </authorList>
    </citation>
    <scope>NUCLEOTIDE SEQUENCE</scope>
    <source>
        <strain evidence="1">03SP1</strain>
    </source>
</reference>
<organism evidence="1 2">
    <name type="scientific">Marasmius oreades</name>
    <name type="common">fairy-ring Marasmius</name>
    <dbReference type="NCBI Taxonomy" id="181124"/>
    <lineage>
        <taxon>Eukaryota</taxon>
        <taxon>Fungi</taxon>
        <taxon>Dikarya</taxon>
        <taxon>Basidiomycota</taxon>
        <taxon>Agaricomycotina</taxon>
        <taxon>Agaricomycetes</taxon>
        <taxon>Agaricomycetidae</taxon>
        <taxon>Agaricales</taxon>
        <taxon>Marasmiineae</taxon>
        <taxon>Marasmiaceae</taxon>
        <taxon>Marasmius</taxon>
    </lineage>
</organism>